<feature type="compositionally biased region" description="Basic and acidic residues" evidence="1">
    <location>
        <begin position="139"/>
        <end position="151"/>
    </location>
</feature>
<dbReference type="Pfam" id="PF13604">
    <property type="entry name" value="AAA_30"/>
    <property type="match status" value="1"/>
</dbReference>
<feature type="region of interest" description="Disordered" evidence="1">
    <location>
        <begin position="1"/>
        <end position="46"/>
    </location>
</feature>
<evidence type="ECO:0000256" key="1">
    <source>
        <dbReference type="SAM" id="MobiDB-lite"/>
    </source>
</evidence>
<dbReference type="OrthoDB" id="416437at2759"/>
<dbReference type="EMBL" id="CAMXCT010001271">
    <property type="protein sequence ID" value="CAI3988493.1"/>
    <property type="molecule type" value="Genomic_DNA"/>
</dbReference>
<dbReference type="SUPFAM" id="SSF52540">
    <property type="entry name" value="P-loop containing nucleoside triphosphate hydrolases"/>
    <property type="match status" value="2"/>
</dbReference>
<feature type="compositionally biased region" description="Basic and acidic residues" evidence="1">
    <location>
        <begin position="27"/>
        <end position="40"/>
    </location>
</feature>
<feature type="region of interest" description="Disordered" evidence="1">
    <location>
        <begin position="551"/>
        <end position="624"/>
    </location>
</feature>
<feature type="region of interest" description="Disordered" evidence="1">
    <location>
        <begin position="1238"/>
        <end position="1263"/>
    </location>
</feature>
<dbReference type="Proteomes" id="UP001152797">
    <property type="component" value="Unassembled WGS sequence"/>
</dbReference>
<comment type="caution">
    <text evidence="2">The sequence shown here is derived from an EMBL/GenBank/DDBJ whole genome shotgun (WGS) entry which is preliminary data.</text>
</comment>
<feature type="compositionally biased region" description="Acidic residues" evidence="1">
    <location>
        <begin position="1248"/>
        <end position="1260"/>
    </location>
</feature>
<organism evidence="2">
    <name type="scientific">Cladocopium goreaui</name>
    <dbReference type="NCBI Taxonomy" id="2562237"/>
    <lineage>
        <taxon>Eukaryota</taxon>
        <taxon>Sar</taxon>
        <taxon>Alveolata</taxon>
        <taxon>Dinophyceae</taxon>
        <taxon>Suessiales</taxon>
        <taxon>Symbiodiniaceae</taxon>
        <taxon>Cladocopium</taxon>
    </lineage>
</organism>
<feature type="region of interest" description="Disordered" evidence="1">
    <location>
        <begin position="139"/>
        <end position="190"/>
    </location>
</feature>
<evidence type="ECO:0000313" key="3">
    <source>
        <dbReference type="EMBL" id="CAL4775805.1"/>
    </source>
</evidence>
<feature type="compositionally biased region" description="Low complexity" evidence="1">
    <location>
        <begin position="16"/>
        <end position="26"/>
    </location>
</feature>
<dbReference type="Gene3D" id="3.40.50.300">
    <property type="entry name" value="P-loop containing nucleotide triphosphate hydrolases"/>
    <property type="match status" value="1"/>
</dbReference>
<evidence type="ECO:0000313" key="4">
    <source>
        <dbReference type="Proteomes" id="UP001152797"/>
    </source>
</evidence>
<feature type="compositionally biased region" description="Acidic residues" evidence="1">
    <location>
        <begin position="75"/>
        <end position="85"/>
    </location>
</feature>
<feature type="compositionally biased region" description="Low complexity" evidence="1">
    <location>
        <begin position="563"/>
        <end position="573"/>
    </location>
</feature>
<keyword evidence="4" id="KW-1185">Reference proteome</keyword>
<dbReference type="InterPro" id="IPR027417">
    <property type="entry name" value="P-loop_NTPase"/>
</dbReference>
<sequence>MPPKAMKRPACDKKPAASSAALPSHPQGKDDLEEIPKAADEGSTYGAAQRFVRSLWEQGLTEKQVREQLPGPEMEKEDDQSPENAEEVREVLAEWAADEARADEAIGRPLVFHGEAGLPRLRGKQPPIRGWEHVPIPDWAHRAQQEQSGHEEETEDAAVEEAAEADAAPEEEPEPKRARKDSRICPGKSAGEPCVFSREKKSIGRPARLAMGKQRCQFCDVAALAAAAANKHGKRHLTGALRTWSEAGRQDIADAAMARIPEEASGYFEQALQRPSRTAQGKAAQAKAKAEARDAAVQKTLDHRQSLVQEPREEERRVYQRKVVDDSRRLQRKFGPLLQAREEKDDTWRSPLAARFEEWCREHSWVACQKCHRLVAKPLHESHISTKRPPAPTIPQCKHCADGVGYPTVSHTDIPQELRNLSADALWALRPLEPDVGQRVVARHGYPVHTDMIRFWWRPAQVVDQLEQLENPEDRDVAKAAYQYLMASEDSSYKQFVAWHGKVLRKYADVLEGEWDRKLQLPRHALEEVGLECAVWPHLYPRTNMCETYIRQQDSRRKERARATPQAARQPPRSNRAPADSSGSSNSSSSSSTSSTTTEEALPEGSQCESEDTETEPEDSEADVEAAAPLDFARHGRNSAKSAYLAKVLGPVLGYGATYSLFQFVYDLWLWSTVGAKKHWVDAPLRLAMQGYGFSPEYWQTRHAALVDTVMQLDQLGLPTLFITIAPYEWSFPYHKWVEDEAQKLLRGKLQLPVAETLHIAHVLAQAVQGLLTGANKQGRHGGRKPWKSHIFSAKDGSGRKTVINFFGRLEYQDGKRKQYVNQEEAATQFYHGRGTVYLHLLVWLKHIEAVKLEESISASVPQDNPVMANLVEDSQRSWTGSGWEKESKESYFDAATGRLHLHHSDSDHCKRKPDGTPEGIRAYIIDVLAALFCHVDVQMSDGRMLLLRYVSGYVPKFSDSFTTDWLSDQGSAYAIAKRVLSDYHPLFPEMTLQLAMQWFPQCFAGGCLQRFRVPVPGEAAEAPKRVVQYMRSSWRAQDMPLVEFLRKPGVNGGIHPNLKKRYNQALKEAEGGELLEESLEAWANNAETYGEVALAALYLSRYNDRYYGQWVLMNVSFRSLEGLMPEGLDRVPDHLYYQTMAFLLRRNHWENPAAVRAELELQAFRDYHVKNILAMLAANQGLIKKYLDGTIDKAAEIPGEFAAPAADGEGPALSRQQQQICDEILDSVRAGLRQRRQEENAWKGEGGPEDVAEEGEGQEEANPFPPAAALRPAIAVLGPAGSGKTTAVHKAIREATQHGCRVLLAAPTGRLAATMREKFPDLEVDTVHGAFLVYKPVHETLEIMLPYDLVVVEEVGQLSQRIFERIMEQWQAAERLPTLVFVGDFYQLPGPESSSALDAGMWHSVMVKKRELHTMLRCKCDKLRKTLDCLRTNKPSKAQLREIKAGHKAPSFGRAGYVMNEVPSLEDVGHIFEETPDTMFLTISRKAAAYLNDLAVQVKFGGAAPLQVVPADPESNVANYHKGRMVAEVPLQVPIYQGAYIILTKNLNKAVGFVNGMGATVLGMDGNNVLVKTDQDGSWPSIRGPRRTMSCTTLCAWGTPAPSTKSRGRR</sequence>
<protein>
    <submittedName>
        <fullName evidence="2">Uncharacterized protein</fullName>
    </submittedName>
</protein>
<evidence type="ECO:0000313" key="2">
    <source>
        <dbReference type="EMBL" id="CAI3988493.1"/>
    </source>
</evidence>
<feature type="region of interest" description="Disordered" evidence="1">
    <location>
        <begin position="62"/>
        <end position="89"/>
    </location>
</feature>
<reference evidence="2" key="1">
    <citation type="submission" date="2022-10" db="EMBL/GenBank/DDBJ databases">
        <authorList>
            <person name="Chen Y."/>
            <person name="Dougan E. K."/>
            <person name="Chan C."/>
            <person name="Rhodes N."/>
            <person name="Thang M."/>
        </authorList>
    </citation>
    <scope>NUCLEOTIDE SEQUENCE</scope>
</reference>
<dbReference type="EMBL" id="CAMXCT030001271">
    <property type="protein sequence ID" value="CAL4775805.1"/>
    <property type="molecule type" value="Genomic_DNA"/>
</dbReference>
<name>A0A9P1CD36_9DINO</name>
<feature type="compositionally biased region" description="Acidic residues" evidence="1">
    <location>
        <begin position="152"/>
        <end position="173"/>
    </location>
</feature>
<dbReference type="EMBL" id="CAMXCT020001271">
    <property type="protein sequence ID" value="CAL1141868.1"/>
    <property type="molecule type" value="Genomic_DNA"/>
</dbReference>
<accession>A0A9P1CD36</accession>
<gene>
    <name evidence="2" type="ORF">C1SCF055_LOCUS15656</name>
</gene>
<feature type="compositionally biased region" description="Acidic residues" evidence="1">
    <location>
        <begin position="609"/>
        <end position="624"/>
    </location>
</feature>
<proteinExistence type="predicted"/>
<reference evidence="3 4" key="2">
    <citation type="submission" date="2024-05" db="EMBL/GenBank/DDBJ databases">
        <authorList>
            <person name="Chen Y."/>
            <person name="Shah S."/>
            <person name="Dougan E. K."/>
            <person name="Thang M."/>
            <person name="Chan C."/>
        </authorList>
    </citation>
    <scope>NUCLEOTIDE SEQUENCE [LARGE SCALE GENOMIC DNA]</scope>
</reference>
<feature type="compositionally biased region" description="Low complexity" evidence="1">
    <location>
        <begin position="581"/>
        <end position="598"/>
    </location>
</feature>